<evidence type="ECO:0000256" key="1">
    <source>
        <dbReference type="ARBA" id="ARBA00008018"/>
    </source>
</evidence>
<evidence type="ECO:0000313" key="3">
    <source>
        <dbReference type="Proteomes" id="UP000829196"/>
    </source>
</evidence>
<dbReference type="Proteomes" id="UP000829196">
    <property type="component" value="Unassembled WGS sequence"/>
</dbReference>
<organism evidence="2 3">
    <name type="scientific">Dendrobium nobile</name>
    <name type="common">Orchid</name>
    <dbReference type="NCBI Taxonomy" id="94219"/>
    <lineage>
        <taxon>Eukaryota</taxon>
        <taxon>Viridiplantae</taxon>
        <taxon>Streptophyta</taxon>
        <taxon>Embryophyta</taxon>
        <taxon>Tracheophyta</taxon>
        <taxon>Spermatophyta</taxon>
        <taxon>Magnoliopsida</taxon>
        <taxon>Liliopsida</taxon>
        <taxon>Asparagales</taxon>
        <taxon>Orchidaceae</taxon>
        <taxon>Epidendroideae</taxon>
        <taxon>Malaxideae</taxon>
        <taxon>Dendrobiinae</taxon>
        <taxon>Dendrobium</taxon>
    </lineage>
</organism>
<protein>
    <submittedName>
        <fullName evidence="2">Uncharacterized protein</fullName>
    </submittedName>
</protein>
<keyword evidence="3" id="KW-1185">Reference proteome</keyword>
<dbReference type="PANTHER" id="PTHR13516">
    <property type="entry name" value="RIBONUCLEASE P SUBUNIT P25"/>
    <property type="match status" value="1"/>
</dbReference>
<reference evidence="2" key="1">
    <citation type="journal article" date="2022" name="Front. Genet.">
        <title>Chromosome-Scale Assembly of the Dendrobium nobile Genome Provides Insights Into the Molecular Mechanism of the Biosynthesis of the Medicinal Active Ingredient of Dendrobium.</title>
        <authorList>
            <person name="Xu Q."/>
            <person name="Niu S.-C."/>
            <person name="Li K.-L."/>
            <person name="Zheng P.-J."/>
            <person name="Zhang X.-J."/>
            <person name="Jia Y."/>
            <person name="Liu Y."/>
            <person name="Niu Y.-X."/>
            <person name="Yu L.-H."/>
            <person name="Chen D.-F."/>
            <person name="Zhang G.-Q."/>
        </authorList>
    </citation>
    <scope>NUCLEOTIDE SEQUENCE</scope>
    <source>
        <tissue evidence="2">Leaf</tissue>
    </source>
</reference>
<accession>A0A8T3BWN9</accession>
<dbReference type="EMBL" id="JAGYWB010000005">
    <property type="protein sequence ID" value="KAI0523347.1"/>
    <property type="molecule type" value="Genomic_DNA"/>
</dbReference>
<gene>
    <name evidence="2" type="ORF">KFK09_005742</name>
</gene>
<evidence type="ECO:0000313" key="2">
    <source>
        <dbReference type="EMBL" id="KAI0523347.1"/>
    </source>
</evidence>
<dbReference type="OrthoDB" id="424402at2759"/>
<dbReference type="InterPro" id="IPR051958">
    <property type="entry name" value="Alba-like_NAB"/>
</dbReference>
<proteinExistence type="inferred from homology"/>
<dbReference type="AlphaFoldDB" id="A0A8T3BWN9"/>
<dbReference type="GO" id="GO:0003723">
    <property type="term" value="F:RNA binding"/>
    <property type="evidence" value="ECO:0007669"/>
    <property type="project" value="TreeGrafter"/>
</dbReference>
<dbReference type="PANTHER" id="PTHR13516:SF3">
    <property type="entry name" value="ALBA DNA_RNA-BINDING PROTEIN"/>
    <property type="match status" value="1"/>
</dbReference>
<name>A0A8T3BWN9_DENNO</name>
<comment type="similarity">
    <text evidence="1">Belongs to the histone-like Alba family.</text>
</comment>
<comment type="caution">
    <text evidence="2">The sequence shown here is derived from an EMBL/GenBank/DDBJ whole genome shotgun (WGS) entry which is preliminary data.</text>
</comment>
<sequence>MLSNLFRFFLSPLPSGYKTICSACSVAEVLTDSWSFGFTLPTRVFSAAAPAPAPSSLSPPRPTLLAIKSPKRATTMDRYQRVEKRRPESTINENEIRITAQGLIRNYISYATTLLQVDTPPHFFLIFSLS</sequence>